<dbReference type="Proteomes" id="UP000095284">
    <property type="component" value="Unplaced"/>
</dbReference>
<evidence type="ECO:0000313" key="1">
    <source>
        <dbReference type="Proteomes" id="UP000095284"/>
    </source>
</evidence>
<reference evidence="2" key="1">
    <citation type="submission" date="2016-11" db="UniProtKB">
        <authorList>
            <consortium name="WormBaseParasite"/>
        </authorList>
    </citation>
    <scope>IDENTIFICATION</scope>
</reference>
<protein>
    <submittedName>
        <fullName evidence="2">Hydantoinase_B domain-containing protein</fullName>
    </submittedName>
</protein>
<dbReference type="WBParaSite" id="BXY_0063900.1">
    <property type="protein sequence ID" value="BXY_0063900.1"/>
    <property type="gene ID" value="BXY_0063900"/>
</dbReference>
<organism evidence="1 2">
    <name type="scientific">Bursaphelenchus xylophilus</name>
    <name type="common">Pinewood nematode worm</name>
    <name type="synonym">Aphelenchoides xylophilus</name>
    <dbReference type="NCBI Taxonomy" id="6326"/>
    <lineage>
        <taxon>Eukaryota</taxon>
        <taxon>Metazoa</taxon>
        <taxon>Ecdysozoa</taxon>
        <taxon>Nematoda</taxon>
        <taxon>Chromadorea</taxon>
        <taxon>Rhabditida</taxon>
        <taxon>Tylenchina</taxon>
        <taxon>Tylenchomorpha</taxon>
        <taxon>Aphelenchoidea</taxon>
        <taxon>Aphelenchoididae</taxon>
        <taxon>Bursaphelenchus</taxon>
    </lineage>
</organism>
<sequence>MPFGGATIANFLNQSAPVKIPQRFETSPIMPDNNRFNFQGVLSAVPFRVWERGGRLVFGGGAAGFGGGTKPSLWVHEMESGTDYGCFCGGMEPITQVMTILCPKNIGIAG</sequence>
<proteinExistence type="predicted"/>
<accession>A0A1I7RIV7</accession>
<name>A0A1I7RIV7_BURXY</name>
<evidence type="ECO:0000313" key="2">
    <source>
        <dbReference type="WBParaSite" id="BXY_0063900.1"/>
    </source>
</evidence>
<dbReference type="AlphaFoldDB" id="A0A1I7RIV7"/>